<dbReference type="EMBL" id="CVRI01000050">
    <property type="protein sequence ID" value="CRK99318.1"/>
    <property type="molecule type" value="Genomic_DNA"/>
</dbReference>
<dbReference type="AlphaFoldDB" id="A0A1J1IJT0"/>
<gene>
    <name evidence="1" type="ORF">CLUMA_CG012728</name>
</gene>
<name>A0A1J1IJT0_9DIPT</name>
<dbReference type="Proteomes" id="UP000183832">
    <property type="component" value="Unassembled WGS sequence"/>
</dbReference>
<reference evidence="1 2" key="1">
    <citation type="submission" date="2015-04" db="EMBL/GenBank/DDBJ databases">
        <authorList>
            <person name="Syromyatnikov M.Y."/>
            <person name="Popov V.N."/>
        </authorList>
    </citation>
    <scope>NUCLEOTIDE SEQUENCE [LARGE SCALE GENOMIC DNA]</scope>
</reference>
<evidence type="ECO:0000313" key="1">
    <source>
        <dbReference type="EMBL" id="CRK99318.1"/>
    </source>
</evidence>
<keyword evidence="2" id="KW-1185">Reference proteome</keyword>
<organism evidence="1 2">
    <name type="scientific">Clunio marinus</name>
    <dbReference type="NCBI Taxonomy" id="568069"/>
    <lineage>
        <taxon>Eukaryota</taxon>
        <taxon>Metazoa</taxon>
        <taxon>Ecdysozoa</taxon>
        <taxon>Arthropoda</taxon>
        <taxon>Hexapoda</taxon>
        <taxon>Insecta</taxon>
        <taxon>Pterygota</taxon>
        <taxon>Neoptera</taxon>
        <taxon>Endopterygota</taxon>
        <taxon>Diptera</taxon>
        <taxon>Nematocera</taxon>
        <taxon>Chironomoidea</taxon>
        <taxon>Chironomidae</taxon>
        <taxon>Clunio</taxon>
    </lineage>
</organism>
<proteinExistence type="predicted"/>
<accession>A0A1J1IJT0</accession>
<protein>
    <submittedName>
        <fullName evidence="1">CLUMA_CG012728, isoform A</fullName>
    </submittedName>
</protein>
<sequence>MSYEKRETYVMEKFNCKMKARKKSHGYTKHLDEKLVQVFQHHIQHTFIDIVEDRRTTTIFVDNFYDICCCSIGFHVLNICEALKSQRVGCL</sequence>
<evidence type="ECO:0000313" key="2">
    <source>
        <dbReference type="Proteomes" id="UP000183832"/>
    </source>
</evidence>